<keyword evidence="2" id="KW-1185">Reference proteome</keyword>
<dbReference type="InterPro" id="IPR012675">
    <property type="entry name" value="Beta-grasp_dom_sf"/>
</dbReference>
<dbReference type="SUPFAM" id="SSF54285">
    <property type="entry name" value="MoaD/ThiS"/>
    <property type="match status" value="1"/>
</dbReference>
<proteinExistence type="predicted"/>
<dbReference type="InterPro" id="IPR016155">
    <property type="entry name" value="Mopterin_synth/thiamin_S_b"/>
</dbReference>
<evidence type="ECO:0000313" key="2">
    <source>
        <dbReference type="Proteomes" id="UP001162741"/>
    </source>
</evidence>
<organism evidence="1 2">
    <name type="scientific">Chitinophaga horti</name>
    <dbReference type="NCBI Taxonomy" id="2920382"/>
    <lineage>
        <taxon>Bacteria</taxon>
        <taxon>Pseudomonadati</taxon>
        <taxon>Bacteroidota</taxon>
        <taxon>Chitinophagia</taxon>
        <taxon>Chitinophagales</taxon>
        <taxon>Chitinophagaceae</taxon>
        <taxon>Chitinophaga</taxon>
    </lineage>
</organism>
<dbReference type="InterPro" id="IPR003749">
    <property type="entry name" value="ThiS/MoaD-like"/>
</dbReference>
<dbReference type="CDD" id="cd00754">
    <property type="entry name" value="Ubl_MoaD"/>
    <property type="match status" value="1"/>
</dbReference>
<gene>
    <name evidence="1" type="ORF">MKQ68_15030</name>
</gene>
<dbReference type="Pfam" id="PF02597">
    <property type="entry name" value="ThiS"/>
    <property type="match status" value="1"/>
</dbReference>
<sequence>MSMTILVFGRLQDIVQQASLDWPAVADTALLRQQLQERYPGLASVSYRISVNKELVQGEQDLHTGAEVALLPPFSGG</sequence>
<evidence type="ECO:0000313" key="1">
    <source>
        <dbReference type="EMBL" id="UYQ91406.1"/>
    </source>
</evidence>
<name>A0ABY6IZ40_9BACT</name>
<dbReference type="EMBL" id="CP107006">
    <property type="protein sequence ID" value="UYQ91406.1"/>
    <property type="molecule type" value="Genomic_DNA"/>
</dbReference>
<dbReference type="RefSeq" id="WP_244839533.1">
    <property type="nucleotide sequence ID" value="NZ_CP107006.1"/>
</dbReference>
<dbReference type="Proteomes" id="UP001162741">
    <property type="component" value="Chromosome"/>
</dbReference>
<reference evidence="1" key="1">
    <citation type="submission" date="2022-10" db="EMBL/GenBank/DDBJ databases">
        <title>Chitinophaga sp. nov., isolated from soil.</title>
        <authorList>
            <person name="Jeon C.O."/>
        </authorList>
    </citation>
    <scope>NUCLEOTIDE SEQUENCE</scope>
    <source>
        <strain evidence="1">R8</strain>
    </source>
</reference>
<accession>A0ABY6IZ40</accession>
<dbReference type="Gene3D" id="3.10.20.30">
    <property type="match status" value="1"/>
</dbReference>
<protein>
    <submittedName>
        <fullName evidence="1">MoaD/ThiS family protein</fullName>
    </submittedName>
</protein>